<gene>
    <name evidence="2" type="ORF">BaRGS_00007851</name>
</gene>
<comment type="caution">
    <text evidence="2">The sequence shown here is derived from an EMBL/GenBank/DDBJ whole genome shotgun (WGS) entry which is preliminary data.</text>
</comment>
<evidence type="ECO:0000313" key="3">
    <source>
        <dbReference type="Proteomes" id="UP001519460"/>
    </source>
</evidence>
<evidence type="ECO:0000313" key="2">
    <source>
        <dbReference type="EMBL" id="KAK7500971.1"/>
    </source>
</evidence>
<name>A0ABD0LNW9_9CAEN</name>
<keyword evidence="3" id="KW-1185">Reference proteome</keyword>
<accession>A0ABD0LNW9</accession>
<dbReference type="EMBL" id="JACVVK020000034">
    <property type="protein sequence ID" value="KAK7500971.1"/>
    <property type="molecule type" value="Genomic_DNA"/>
</dbReference>
<feature type="compositionally biased region" description="Basic and acidic residues" evidence="1">
    <location>
        <begin position="47"/>
        <end position="57"/>
    </location>
</feature>
<protein>
    <submittedName>
        <fullName evidence="2">Uncharacterized protein</fullName>
    </submittedName>
</protein>
<evidence type="ECO:0000256" key="1">
    <source>
        <dbReference type="SAM" id="MobiDB-lite"/>
    </source>
</evidence>
<reference evidence="2 3" key="1">
    <citation type="journal article" date="2023" name="Sci. Data">
        <title>Genome assembly of the Korean intertidal mud-creeper Batillaria attramentaria.</title>
        <authorList>
            <person name="Patra A.K."/>
            <person name="Ho P.T."/>
            <person name="Jun S."/>
            <person name="Lee S.J."/>
            <person name="Kim Y."/>
            <person name="Won Y.J."/>
        </authorList>
    </citation>
    <scope>NUCLEOTIDE SEQUENCE [LARGE SCALE GENOMIC DNA]</scope>
    <source>
        <strain evidence="2">Wonlab-2016</strain>
    </source>
</reference>
<dbReference type="AlphaFoldDB" id="A0ABD0LNW9"/>
<proteinExistence type="predicted"/>
<organism evidence="2 3">
    <name type="scientific">Batillaria attramentaria</name>
    <dbReference type="NCBI Taxonomy" id="370345"/>
    <lineage>
        <taxon>Eukaryota</taxon>
        <taxon>Metazoa</taxon>
        <taxon>Spiralia</taxon>
        <taxon>Lophotrochozoa</taxon>
        <taxon>Mollusca</taxon>
        <taxon>Gastropoda</taxon>
        <taxon>Caenogastropoda</taxon>
        <taxon>Sorbeoconcha</taxon>
        <taxon>Cerithioidea</taxon>
        <taxon>Batillariidae</taxon>
        <taxon>Batillaria</taxon>
    </lineage>
</organism>
<sequence length="69" mass="7757">MPLHNCSKPGNMQYNSRLAVGGRSQYNGCTLVSQCRGNEFWQHHRDAEGLRDPKIPDWPDDNAESGLTV</sequence>
<feature type="region of interest" description="Disordered" evidence="1">
    <location>
        <begin position="47"/>
        <end position="69"/>
    </location>
</feature>
<dbReference type="Proteomes" id="UP001519460">
    <property type="component" value="Unassembled WGS sequence"/>
</dbReference>